<keyword evidence="1" id="KW-0677">Repeat</keyword>
<dbReference type="PANTHER" id="PTHR22870:SF408">
    <property type="entry name" value="OS09G0560450 PROTEIN"/>
    <property type="match status" value="1"/>
</dbReference>
<evidence type="ECO:0000313" key="4">
    <source>
        <dbReference type="EMBL" id="CAD7698079.1"/>
    </source>
</evidence>
<feature type="region of interest" description="Disordered" evidence="3">
    <location>
        <begin position="516"/>
        <end position="571"/>
    </location>
</feature>
<dbReference type="PROSITE" id="PS50012">
    <property type="entry name" value="RCC1_3"/>
    <property type="match status" value="4"/>
</dbReference>
<accession>A0A8S1ITJ0</accession>
<feature type="region of interest" description="Disordered" evidence="3">
    <location>
        <begin position="166"/>
        <end position="186"/>
    </location>
</feature>
<feature type="compositionally biased region" description="Basic and acidic residues" evidence="3">
    <location>
        <begin position="86"/>
        <end position="98"/>
    </location>
</feature>
<dbReference type="Pfam" id="PF13540">
    <property type="entry name" value="RCC1_2"/>
    <property type="match status" value="2"/>
</dbReference>
<evidence type="ECO:0000256" key="2">
    <source>
        <dbReference type="PROSITE-ProRule" id="PRU00235"/>
    </source>
</evidence>
<dbReference type="InterPro" id="IPR051210">
    <property type="entry name" value="Ub_ligase/GEF_domain"/>
</dbReference>
<dbReference type="PROSITE" id="PS00626">
    <property type="entry name" value="RCC1_2"/>
    <property type="match status" value="1"/>
</dbReference>
<dbReference type="AlphaFoldDB" id="A0A8S1ITJ0"/>
<reference evidence="4" key="1">
    <citation type="submission" date="2020-12" db="EMBL/GenBank/DDBJ databases">
        <authorList>
            <person name="Iha C."/>
        </authorList>
    </citation>
    <scope>NUCLEOTIDE SEQUENCE</scope>
</reference>
<dbReference type="Proteomes" id="UP000708148">
    <property type="component" value="Unassembled WGS sequence"/>
</dbReference>
<dbReference type="InterPro" id="IPR009091">
    <property type="entry name" value="RCC1/BLIP-II"/>
</dbReference>
<feature type="compositionally biased region" description="Polar residues" evidence="3">
    <location>
        <begin position="545"/>
        <end position="571"/>
    </location>
</feature>
<dbReference type="SUPFAM" id="SSF52540">
    <property type="entry name" value="P-loop containing nucleoside triphosphate hydrolases"/>
    <property type="match status" value="1"/>
</dbReference>
<dbReference type="OrthoDB" id="8068875at2759"/>
<keyword evidence="5" id="KW-1185">Reference proteome</keyword>
<dbReference type="EMBL" id="CAJHUC010000755">
    <property type="protein sequence ID" value="CAD7698079.1"/>
    <property type="molecule type" value="Genomic_DNA"/>
</dbReference>
<feature type="repeat" description="RCC1" evidence="2">
    <location>
        <begin position="157"/>
        <end position="220"/>
    </location>
</feature>
<name>A0A8S1ITJ0_9CHLO</name>
<evidence type="ECO:0008006" key="6">
    <source>
        <dbReference type="Google" id="ProtNLM"/>
    </source>
</evidence>
<feature type="repeat" description="RCC1" evidence="2">
    <location>
        <begin position="221"/>
        <end position="289"/>
    </location>
</feature>
<evidence type="ECO:0000313" key="5">
    <source>
        <dbReference type="Proteomes" id="UP000708148"/>
    </source>
</evidence>
<evidence type="ECO:0000256" key="3">
    <source>
        <dbReference type="SAM" id="MobiDB-lite"/>
    </source>
</evidence>
<comment type="caution">
    <text evidence="4">The sequence shown here is derived from an EMBL/GenBank/DDBJ whole genome shotgun (WGS) entry which is preliminary data.</text>
</comment>
<dbReference type="Gene3D" id="2.130.10.30">
    <property type="entry name" value="Regulator of chromosome condensation 1/beta-lactamase-inhibitor protein II"/>
    <property type="match status" value="2"/>
</dbReference>
<proteinExistence type="predicted"/>
<organism evidence="4 5">
    <name type="scientific">Ostreobium quekettii</name>
    <dbReference type="NCBI Taxonomy" id="121088"/>
    <lineage>
        <taxon>Eukaryota</taxon>
        <taxon>Viridiplantae</taxon>
        <taxon>Chlorophyta</taxon>
        <taxon>core chlorophytes</taxon>
        <taxon>Ulvophyceae</taxon>
        <taxon>TCBD clade</taxon>
        <taxon>Bryopsidales</taxon>
        <taxon>Ostreobineae</taxon>
        <taxon>Ostreobiaceae</taxon>
        <taxon>Ostreobium</taxon>
    </lineage>
</organism>
<dbReference type="InterPro" id="IPR027417">
    <property type="entry name" value="P-loop_NTPase"/>
</dbReference>
<dbReference type="PRINTS" id="PR00633">
    <property type="entry name" value="RCCNDNSATION"/>
</dbReference>
<dbReference type="InterPro" id="IPR000408">
    <property type="entry name" value="Reg_chr_condens"/>
</dbReference>
<feature type="repeat" description="RCC1" evidence="2">
    <location>
        <begin position="460"/>
        <end position="515"/>
    </location>
</feature>
<gene>
    <name evidence="4" type="ORF">OSTQU699_LOCUS3439</name>
</gene>
<feature type="compositionally biased region" description="Basic and acidic residues" evidence="3">
    <location>
        <begin position="365"/>
        <end position="377"/>
    </location>
</feature>
<dbReference type="Gene3D" id="3.40.50.300">
    <property type="entry name" value="P-loop containing nucleotide triphosphate hydrolases"/>
    <property type="match status" value="1"/>
</dbReference>
<dbReference type="PANTHER" id="PTHR22870">
    <property type="entry name" value="REGULATOR OF CHROMOSOME CONDENSATION"/>
    <property type="match status" value="1"/>
</dbReference>
<feature type="region of interest" description="Disordered" evidence="3">
    <location>
        <begin position="357"/>
        <end position="385"/>
    </location>
</feature>
<feature type="compositionally biased region" description="Polar residues" evidence="3">
    <location>
        <begin position="76"/>
        <end position="85"/>
    </location>
</feature>
<evidence type="ECO:0000256" key="1">
    <source>
        <dbReference type="ARBA" id="ARBA00022737"/>
    </source>
</evidence>
<sequence length="675" mass="71182">MTSSECSAQQIQCPDLLKAPSRPHVQIYSKYRLQRERKPAAAMGIVARAWSKANTPHKMDFGTRDQLPVDVAKPTWDSQEAQGPSSDREHHLHAEPDRNCTVPVQHGVQGGTLFTCGVKESRLGRDGDNRILMPAFEDLPVVSVAGSGHTVLATADGRVYTLGRNDSRGGGGYGTPPIADAGQLGRGGGNERGLVAGPLEDRRVVQVAAGRYHSVALTDDGDVFTWGLNDWGQLGREGVKATDNGYGASCTWGAGCRSGMPGRVSAGLEGVPMATIAAGRYWTMAASMDGRLWTWGLDGCATHGDVPSQEEAYLPREVGGQLAGEKVVGIDAGYVFWAVVTSCGEVFTCDTQDDGYASTLPRSRPANEDGELGREGNPKVPGKVTGGLKDRTVLDVAAGRAHGLAVTSSGDLFSWGKPGPIIGRDSGSRREPDLVKGELEGKKIVSAAAGEYFSLAATADTVYGFGHNGYATLSMAQESSQVGAPKAVEGPLSSSQWAIQQVQAGYQHSLVIATRTDGGADESSSQEAPSPDAEVTEQPTMPPLKSNSDQVNRPTASSTNGTEHGSASISSIPPVGVGDFDVLNDTSFKKLWGSAEDFDGITSLEPVGVSKCGTTDLYWRILGHPDVSGASNKGPHFWDECRWPPVGNCTVPPDGAFQGYVHLFDNAAKAIENET</sequence>
<feature type="repeat" description="RCC1" evidence="2">
    <location>
        <begin position="410"/>
        <end position="460"/>
    </location>
</feature>
<dbReference type="SUPFAM" id="SSF50985">
    <property type="entry name" value="RCC1/BLIP-II"/>
    <property type="match status" value="1"/>
</dbReference>
<protein>
    <recommendedName>
        <fullName evidence="6">Regulator of chromosome condensation 1/beta-lactamase-inhibitor protein II</fullName>
    </recommendedName>
</protein>
<feature type="region of interest" description="Disordered" evidence="3">
    <location>
        <begin position="75"/>
        <end position="104"/>
    </location>
</feature>